<evidence type="ECO:0000313" key="3">
    <source>
        <dbReference type="Proteomes" id="UP000521943"/>
    </source>
</evidence>
<dbReference type="OrthoDB" id="3224221at2759"/>
<feature type="region of interest" description="Disordered" evidence="1">
    <location>
        <begin position="329"/>
        <end position="356"/>
    </location>
</feature>
<comment type="caution">
    <text evidence="2">The sequence shown here is derived from an EMBL/GenBank/DDBJ whole genome shotgun (WGS) entry which is preliminary data.</text>
</comment>
<protein>
    <submittedName>
        <fullName evidence="2">Uncharacterized protein</fullName>
    </submittedName>
</protein>
<dbReference type="Proteomes" id="UP000521943">
    <property type="component" value="Unassembled WGS sequence"/>
</dbReference>
<feature type="compositionally biased region" description="Polar residues" evidence="1">
    <location>
        <begin position="404"/>
        <end position="415"/>
    </location>
</feature>
<reference evidence="2 3" key="1">
    <citation type="submission" date="2020-07" db="EMBL/GenBank/DDBJ databases">
        <title>Comparative genomics of pyrophilous fungi reveals a link between fire events and developmental genes.</title>
        <authorList>
            <consortium name="DOE Joint Genome Institute"/>
            <person name="Steindorff A.S."/>
            <person name="Carver A."/>
            <person name="Calhoun S."/>
            <person name="Stillman K."/>
            <person name="Liu H."/>
            <person name="Lipzen A."/>
            <person name="Pangilinan J."/>
            <person name="Labutti K."/>
            <person name="Bruns T.D."/>
            <person name="Grigoriev I.V."/>
        </authorList>
    </citation>
    <scope>NUCLEOTIDE SEQUENCE [LARGE SCALE GENOMIC DNA]</scope>
    <source>
        <strain evidence="2 3">CBS 144469</strain>
    </source>
</reference>
<feature type="compositionally biased region" description="Low complexity" evidence="1">
    <location>
        <begin position="416"/>
        <end position="450"/>
    </location>
</feature>
<accession>A0A8H6H7F5</accession>
<feature type="region of interest" description="Disordered" evidence="1">
    <location>
        <begin position="51"/>
        <end position="77"/>
    </location>
</feature>
<dbReference type="EMBL" id="JACGCI010000457">
    <property type="protein sequence ID" value="KAF6740847.1"/>
    <property type="molecule type" value="Genomic_DNA"/>
</dbReference>
<dbReference type="AlphaFoldDB" id="A0A8H6H7F5"/>
<sequence length="450" mass="52134">MLSGAFTAMNTQLNDFARNVMQSMHEMQEEQRREWERERRELDEQTKILKAAINQAGAPPRRAPRKPKQRASRSELPDHIKEHPCLVFFHEYIRDYIDRVLLKWKKADDDEDEDEHEEQKPLGVVLVEMFPPLPQEDYDNYIDRGPGAFKMSKQNFRFDFSRKPSDPFNKDALYFAVKTFRAALDDGTYNKIFRNGQPLPDTFLHPPYLTYMVKNHVNYHFKMYREAVSRDPEEAREKRLSSNNRSGRKHKLFMERLATAQTFPPLNRHVDLLNAVGPAGMSDDESEDEFQGGVHVRTRYFRVRPIWRNHLFEAMLHTMDDYTRLRKRSKIGRKCRPTGPPGRQREPSDRTYSGEVPANLSYSLYDGQWIRSLPEWQLVEVNRSKEKYDLNIMSAIEYDAMSKGQANSTPANASQPTASTSTSNSHPAASTSTSAPTQSQPAASTSNLRP</sequence>
<organism evidence="2 3">
    <name type="scientific">Ephemerocybe angulata</name>
    <dbReference type="NCBI Taxonomy" id="980116"/>
    <lineage>
        <taxon>Eukaryota</taxon>
        <taxon>Fungi</taxon>
        <taxon>Dikarya</taxon>
        <taxon>Basidiomycota</taxon>
        <taxon>Agaricomycotina</taxon>
        <taxon>Agaricomycetes</taxon>
        <taxon>Agaricomycetidae</taxon>
        <taxon>Agaricales</taxon>
        <taxon>Agaricineae</taxon>
        <taxon>Psathyrellaceae</taxon>
        <taxon>Ephemerocybe</taxon>
    </lineage>
</organism>
<name>A0A8H6H7F5_9AGAR</name>
<feature type="region of interest" description="Disordered" evidence="1">
    <location>
        <begin position="404"/>
        <end position="450"/>
    </location>
</feature>
<keyword evidence="3" id="KW-1185">Reference proteome</keyword>
<evidence type="ECO:0000313" key="2">
    <source>
        <dbReference type="EMBL" id="KAF6740847.1"/>
    </source>
</evidence>
<evidence type="ECO:0000256" key="1">
    <source>
        <dbReference type="SAM" id="MobiDB-lite"/>
    </source>
</evidence>
<gene>
    <name evidence="2" type="ORF">DFP72DRAFT_460870</name>
</gene>
<feature type="compositionally biased region" description="Basic residues" evidence="1">
    <location>
        <begin position="62"/>
        <end position="71"/>
    </location>
</feature>
<proteinExistence type="predicted"/>